<feature type="domain" description="4Fe-4S ferredoxin-type" evidence="1">
    <location>
        <begin position="148"/>
        <end position="180"/>
    </location>
</feature>
<evidence type="ECO:0000259" key="1">
    <source>
        <dbReference type="PROSITE" id="PS51379"/>
    </source>
</evidence>
<dbReference type="NCBIfam" id="TIGR01640">
    <property type="entry name" value="F_box_assoc_1"/>
    <property type="match status" value="1"/>
</dbReference>
<dbReference type="InterPro" id="IPR017451">
    <property type="entry name" value="F-box-assoc_interact_dom"/>
</dbReference>
<name>A0AAV2G3T7_9ROSI</name>
<dbReference type="Pfam" id="PF07734">
    <property type="entry name" value="FBA_1"/>
    <property type="match status" value="1"/>
</dbReference>
<organism evidence="2 3">
    <name type="scientific">Linum trigynum</name>
    <dbReference type="NCBI Taxonomy" id="586398"/>
    <lineage>
        <taxon>Eukaryota</taxon>
        <taxon>Viridiplantae</taxon>
        <taxon>Streptophyta</taxon>
        <taxon>Embryophyta</taxon>
        <taxon>Tracheophyta</taxon>
        <taxon>Spermatophyta</taxon>
        <taxon>Magnoliopsida</taxon>
        <taxon>eudicotyledons</taxon>
        <taxon>Gunneridae</taxon>
        <taxon>Pentapetalae</taxon>
        <taxon>rosids</taxon>
        <taxon>fabids</taxon>
        <taxon>Malpighiales</taxon>
        <taxon>Linaceae</taxon>
        <taxon>Linum</taxon>
    </lineage>
</organism>
<dbReference type="PANTHER" id="PTHR31672:SF13">
    <property type="entry name" value="F-BOX PROTEIN CPR30-LIKE"/>
    <property type="match status" value="1"/>
</dbReference>
<dbReference type="Proteomes" id="UP001497516">
    <property type="component" value="Chromosome 8"/>
</dbReference>
<reference evidence="2 3" key="1">
    <citation type="submission" date="2024-04" db="EMBL/GenBank/DDBJ databases">
        <authorList>
            <person name="Fracassetti M."/>
        </authorList>
    </citation>
    <scope>NUCLEOTIDE SEQUENCE [LARGE SCALE GENOMIC DNA]</scope>
</reference>
<proteinExistence type="predicted"/>
<dbReference type="InterPro" id="IPR001810">
    <property type="entry name" value="F-box_dom"/>
</dbReference>
<dbReference type="SUPFAM" id="SSF81383">
    <property type="entry name" value="F-box domain"/>
    <property type="match status" value="1"/>
</dbReference>
<protein>
    <recommendedName>
        <fullName evidence="1">4Fe-4S ferredoxin-type domain-containing protein</fullName>
    </recommendedName>
</protein>
<accession>A0AAV2G3T7</accession>
<keyword evidence="3" id="KW-1185">Reference proteome</keyword>
<dbReference type="InterPro" id="IPR006527">
    <property type="entry name" value="F-box-assoc_dom_typ1"/>
</dbReference>
<dbReference type="Pfam" id="PF00646">
    <property type="entry name" value="F-box"/>
    <property type="match status" value="1"/>
</dbReference>
<dbReference type="AlphaFoldDB" id="A0AAV2G3T7"/>
<dbReference type="InterPro" id="IPR050796">
    <property type="entry name" value="SCF_F-box_component"/>
</dbReference>
<sequence length="432" mass="50455">MTGNYNHKNENLIAFLEEGIIMNILLRLPTAVCIARFRCVCRSWRILLSDPQFIYKIIFFQNLSDLKTLRILFTGAEEEAFADSHVIYYSLHSYDTLRPISAGSNIVREMPSFPYKPRHSSTMFSPRIIGCCDGIFCINEWVDNNMTDIILWNPETCEIKCLPVCLSLCPFPNGLEIAEEIIGFGFDPQTTDYKVVRSVRFVPYIETYNDCGGIRTERSYKVNDPPFTYTEVYSLKNDSWKRVPDASEDIMFMKYIPQRDASRNERCYWFLRNKPNCRIVSFDMSKEVFEVTKPEPSLPYPVSRDSWFTTESCYMLKESFVATLAYKGRYDVPMEVWALLKYGIVESWTKLFTFQPPFKISFYLEVWKEGTHICSPQVNRMVSEDDYVIDYDGVYIFNPTTQEIGDRLDMQGRTWPCEAHTYTPTLVTLSDR</sequence>
<evidence type="ECO:0000313" key="2">
    <source>
        <dbReference type="EMBL" id="CAL1405348.1"/>
    </source>
</evidence>
<evidence type="ECO:0000313" key="3">
    <source>
        <dbReference type="Proteomes" id="UP001497516"/>
    </source>
</evidence>
<dbReference type="PANTHER" id="PTHR31672">
    <property type="entry name" value="BNACNNG10540D PROTEIN"/>
    <property type="match status" value="1"/>
</dbReference>
<gene>
    <name evidence="2" type="ORF">LTRI10_LOCUS45141</name>
</gene>
<dbReference type="PROSITE" id="PS51379">
    <property type="entry name" value="4FE4S_FER_2"/>
    <property type="match status" value="1"/>
</dbReference>
<dbReference type="InterPro" id="IPR017896">
    <property type="entry name" value="4Fe4S_Fe-S-bd"/>
</dbReference>
<dbReference type="InterPro" id="IPR036047">
    <property type="entry name" value="F-box-like_dom_sf"/>
</dbReference>
<dbReference type="EMBL" id="OZ034821">
    <property type="protein sequence ID" value="CAL1405348.1"/>
    <property type="molecule type" value="Genomic_DNA"/>
</dbReference>
<dbReference type="SMART" id="SM00256">
    <property type="entry name" value="FBOX"/>
    <property type="match status" value="1"/>
</dbReference>